<keyword evidence="3" id="KW-0732">Signal</keyword>
<comment type="caution">
    <text evidence="5">The sequence shown here is derived from an EMBL/GenBank/DDBJ whole genome shotgun (WGS) entry which is preliminary data.</text>
</comment>
<accession>A0ABQ3Y2Q3</accession>
<proteinExistence type="inferred from homology"/>
<dbReference type="RefSeq" id="WP_203762334.1">
    <property type="nucleotide sequence ID" value="NZ_BAAABO010000006.1"/>
</dbReference>
<keyword evidence="6" id="KW-1185">Reference proteome</keyword>
<reference evidence="5 6" key="1">
    <citation type="submission" date="2021-01" db="EMBL/GenBank/DDBJ databases">
        <title>Whole genome shotgun sequence of Actinoplanes deccanensis NBRC 13994.</title>
        <authorList>
            <person name="Komaki H."/>
            <person name="Tamura T."/>
        </authorList>
    </citation>
    <scope>NUCLEOTIDE SEQUENCE [LARGE SCALE GENOMIC DNA]</scope>
    <source>
        <strain evidence="5 6">NBRC 13994</strain>
    </source>
</reference>
<comment type="similarity">
    <text evidence="1 3">Belongs to the type-B carboxylesterase/lipase family.</text>
</comment>
<dbReference type="EMBL" id="BOMI01000053">
    <property type="protein sequence ID" value="GID74274.1"/>
    <property type="molecule type" value="Genomic_DNA"/>
</dbReference>
<dbReference type="InterPro" id="IPR050309">
    <property type="entry name" value="Type-B_Carboxylest/Lipase"/>
</dbReference>
<evidence type="ECO:0000256" key="2">
    <source>
        <dbReference type="ARBA" id="ARBA00022801"/>
    </source>
</evidence>
<dbReference type="Pfam" id="PF00135">
    <property type="entry name" value="COesterase"/>
    <property type="match status" value="1"/>
</dbReference>
<evidence type="ECO:0000313" key="6">
    <source>
        <dbReference type="Proteomes" id="UP000609879"/>
    </source>
</evidence>
<evidence type="ECO:0000256" key="3">
    <source>
        <dbReference type="RuleBase" id="RU361235"/>
    </source>
</evidence>
<feature type="chain" id="PRO_5044994784" description="Carboxylic ester hydrolase" evidence="3">
    <location>
        <begin position="27"/>
        <end position="524"/>
    </location>
</feature>
<name>A0ABQ3Y2Q3_9ACTN</name>
<evidence type="ECO:0000259" key="4">
    <source>
        <dbReference type="Pfam" id="PF00135"/>
    </source>
</evidence>
<feature type="domain" description="Carboxylesterase type B" evidence="4">
    <location>
        <begin position="31"/>
        <end position="475"/>
    </location>
</feature>
<dbReference type="PROSITE" id="PS00122">
    <property type="entry name" value="CARBOXYLESTERASE_B_1"/>
    <property type="match status" value="1"/>
</dbReference>
<dbReference type="InterPro" id="IPR019826">
    <property type="entry name" value="Carboxylesterase_B_AS"/>
</dbReference>
<evidence type="ECO:0000256" key="1">
    <source>
        <dbReference type="ARBA" id="ARBA00005964"/>
    </source>
</evidence>
<dbReference type="Gene3D" id="3.40.50.1820">
    <property type="entry name" value="alpha/beta hydrolase"/>
    <property type="match status" value="1"/>
</dbReference>
<dbReference type="SUPFAM" id="SSF53474">
    <property type="entry name" value="alpha/beta-Hydrolases"/>
    <property type="match status" value="1"/>
</dbReference>
<dbReference type="PANTHER" id="PTHR11559">
    <property type="entry name" value="CARBOXYLESTERASE"/>
    <property type="match status" value="1"/>
</dbReference>
<dbReference type="Proteomes" id="UP000609879">
    <property type="component" value="Unassembled WGS sequence"/>
</dbReference>
<keyword evidence="2 3" id="KW-0378">Hydrolase</keyword>
<gene>
    <name evidence="5" type="ORF">Ade02nite_29150</name>
</gene>
<organism evidence="5 6">
    <name type="scientific">Paractinoplanes deccanensis</name>
    <dbReference type="NCBI Taxonomy" id="113561"/>
    <lineage>
        <taxon>Bacteria</taxon>
        <taxon>Bacillati</taxon>
        <taxon>Actinomycetota</taxon>
        <taxon>Actinomycetes</taxon>
        <taxon>Micromonosporales</taxon>
        <taxon>Micromonosporaceae</taxon>
        <taxon>Paractinoplanes</taxon>
    </lineage>
</organism>
<feature type="signal peptide" evidence="3">
    <location>
        <begin position="1"/>
        <end position="26"/>
    </location>
</feature>
<evidence type="ECO:0000313" key="5">
    <source>
        <dbReference type="EMBL" id="GID74274.1"/>
    </source>
</evidence>
<dbReference type="InterPro" id="IPR002018">
    <property type="entry name" value="CarbesteraseB"/>
</dbReference>
<dbReference type="GO" id="GO:0016787">
    <property type="term" value="F:hydrolase activity"/>
    <property type="evidence" value="ECO:0007669"/>
    <property type="project" value="UniProtKB-KW"/>
</dbReference>
<sequence length="524" mass="54480">MRGKILIVVIAAVALFAGGAPAPAPARGGAEIVRTDAGLLRGTVHDGYRTFEGVPYAAPPTGERRWRAPQPVARWRGVRSAEAPGAACKQNGLGFGQPTSGDEDCLYVGVTTPLDGRGHHPVLVFLPGGGFQTGSGSLYDPHRLAVQGGVVVVTVNYRLGVFGYLGLPGLAGSGTFGLQDQQAALRWVRRNAAAFGGDPGTVTLAGQSAGGMSVCAQLTSPATAGLFQRAIIQSGSCLTDWPAELFLPNVAAGSQWASVAEVRREGTRLAERLGCRGDAPACLRSQPAETLLRETEGTGLKAFVDPAYGTPVLPRKPADALRAGAFHRVPVLSGGNLDEHRAFVAALDLAGPVTAERYTAVLRAAFGGDADRVLAEYPVAAYPSPGLAWAAVATDRIWACPTLAGNRLLARHNPTYAYEFAERDGPNPGLGYPWGAYHGAELPYLFDVTYLPDTAPPALAGEMVGAWALFAATGRAGWPRFGAGAAIPYTRILATGASGGADVAAEHHCGLWSRISAPERSSTS</sequence>
<dbReference type="InterPro" id="IPR029058">
    <property type="entry name" value="AB_hydrolase_fold"/>
</dbReference>
<protein>
    <recommendedName>
        <fullName evidence="3">Carboxylic ester hydrolase</fullName>
        <ecNumber evidence="3">3.1.1.-</ecNumber>
    </recommendedName>
</protein>
<dbReference type="EC" id="3.1.1.-" evidence="3"/>